<protein>
    <submittedName>
        <fullName evidence="1">Uncharacterized protein</fullName>
    </submittedName>
</protein>
<accession>A0A382RBJ9</accession>
<proteinExistence type="predicted"/>
<dbReference type="AlphaFoldDB" id="A0A382RBJ9"/>
<sequence length="28" mass="3284">MLMRSLFRKVRSIFLLHSGVKRDDSPPP</sequence>
<dbReference type="EMBL" id="UINC01120098">
    <property type="protein sequence ID" value="SVC94368.1"/>
    <property type="molecule type" value="Genomic_DNA"/>
</dbReference>
<feature type="non-terminal residue" evidence="1">
    <location>
        <position position="28"/>
    </location>
</feature>
<gene>
    <name evidence="1" type="ORF">METZ01_LOCUS347222</name>
</gene>
<name>A0A382RBJ9_9ZZZZ</name>
<evidence type="ECO:0000313" key="1">
    <source>
        <dbReference type="EMBL" id="SVC94368.1"/>
    </source>
</evidence>
<reference evidence="1" key="1">
    <citation type="submission" date="2018-05" db="EMBL/GenBank/DDBJ databases">
        <authorList>
            <person name="Lanie J.A."/>
            <person name="Ng W.-L."/>
            <person name="Kazmierczak K.M."/>
            <person name="Andrzejewski T.M."/>
            <person name="Davidsen T.M."/>
            <person name="Wayne K.J."/>
            <person name="Tettelin H."/>
            <person name="Glass J.I."/>
            <person name="Rusch D."/>
            <person name="Podicherti R."/>
            <person name="Tsui H.-C.T."/>
            <person name="Winkler M.E."/>
        </authorList>
    </citation>
    <scope>NUCLEOTIDE SEQUENCE</scope>
</reference>
<organism evidence="1">
    <name type="scientific">marine metagenome</name>
    <dbReference type="NCBI Taxonomy" id="408172"/>
    <lineage>
        <taxon>unclassified sequences</taxon>
        <taxon>metagenomes</taxon>
        <taxon>ecological metagenomes</taxon>
    </lineage>
</organism>